<protein>
    <submittedName>
        <fullName evidence="1">Uncharacterized protein</fullName>
    </submittedName>
</protein>
<accession>A0A8H7AAS9</accession>
<dbReference type="EMBL" id="JAACFV010000102">
    <property type="protein sequence ID" value="KAF7505740.1"/>
    <property type="molecule type" value="Genomic_DNA"/>
</dbReference>
<dbReference type="OrthoDB" id="63112at2759"/>
<evidence type="ECO:0000313" key="1">
    <source>
        <dbReference type="EMBL" id="KAF7505740.1"/>
    </source>
</evidence>
<dbReference type="AlphaFoldDB" id="A0A8H7AAS9"/>
<evidence type="ECO:0000313" key="2">
    <source>
        <dbReference type="Proteomes" id="UP000606974"/>
    </source>
</evidence>
<gene>
    <name evidence="1" type="ORF">GJ744_000506</name>
</gene>
<sequence>MLDFLGEKNARPESKIFTTLGTLPGYIDRNQPPTKKLPWRAINDVSFVKSVEMILPEELYELIWTKIEQELKPVQYARVIMKLEDVLDGAFFTEYIKKGKPMGIFLVV</sequence>
<name>A0A8H7AAS9_9EURO</name>
<reference evidence="1" key="1">
    <citation type="submission" date="2020-02" db="EMBL/GenBank/DDBJ databases">
        <authorList>
            <person name="Palmer J.M."/>
        </authorList>
    </citation>
    <scope>NUCLEOTIDE SEQUENCE</scope>
    <source>
        <strain evidence="1">EPUS1.4</strain>
        <tissue evidence="1">Thallus</tissue>
    </source>
</reference>
<proteinExistence type="predicted"/>
<organism evidence="1 2">
    <name type="scientific">Endocarpon pusillum</name>
    <dbReference type="NCBI Taxonomy" id="364733"/>
    <lineage>
        <taxon>Eukaryota</taxon>
        <taxon>Fungi</taxon>
        <taxon>Dikarya</taxon>
        <taxon>Ascomycota</taxon>
        <taxon>Pezizomycotina</taxon>
        <taxon>Eurotiomycetes</taxon>
        <taxon>Chaetothyriomycetidae</taxon>
        <taxon>Verrucariales</taxon>
        <taxon>Verrucariaceae</taxon>
        <taxon>Endocarpon</taxon>
    </lineage>
</organism>
<keyword evidence="2" id="KW-1185">Reference proteome</keyword>
<dbReference type="Proteomes" id="UP000606974">
    <property type="component" value="Unassembled WGS sequence"/>
</dbReference>
<comment type="caution">
    <text evidence="1">The sequence shown here is derived from an EMBL/GenBank/DDBJ whole genome shotgun (WGS) entry which is preliminary data.</text>
</comment>